<feature type="region of interest" description="Disordered" evidence="1">
    <location>
        <begin position="40"/>
        <end position="61"/>
    </location>
</feature>
<proteinExistence type="predicted"/>
<dbReference type="EMBL" id="QJJK01000013">
    <property type="protein sequence ID" value="PXW53626.1"/>
    <property type="molecule type" value="Genomic_DNA"/>
</dbReference>
<evidence type="ECO:0000256" key="1">
    <source>
        <dbReference type="SAM" id="MobiDB-lite"/>
    </source>
</evidence>
<protein>
    <submittedName>
        <fullName evidence="2">Transposase IS481 family protein</fullName>
    </submittedName>
</protein>
<dbReference type="Proteomes" id="UP000248021">
    <property type="component" value="Unassembled WGS sequence"/>
</dbReference>
<evidence type="ECO:0000313" key="3">
    <source>
        <dbReference type="Proteomes" id="UP000248021"/>
    </source>
</evidence>
<keyword evidence="3" id="KW-1185">Reference proteome</keyword>
<accession>A0A2V3TY13</accession>
<evidence type="ECO:0000313" key="2">
    <source>
        <dbReference type="EMBL" id="PXW53626.1"/>
    </source>
</evidence>
<name>A0A2V3TY13_9HYPH</name>
<sequence length="76" mass="8061">MNIHKNARLTPLGREHLVRAVLGGRTAQAAAQAAPLCRRRLPGDGAQMDRPLSRVGRGQSGRPFVAAALQPLAARS</sequence>
<organism evidence="2 3">
    <name type="scientific">Chelatococcus asaccharovorans</name>
    <dbReference type="NCBI Taxonomy" id="28210"/>
    <lineage>
        <taxon>Bacteria</taxon>
        <taxon>Pseudomonadati</taxon>
        <taxon>Pseudomonadota</taxon>
        <taxon>Alphaproteobacteria</taxon>
        <taxon>Hyphomicrobiales</taxon>
        <taxon>Chelatococcaceae</taxon>
        <taxon>Chelatococcus</taxon>
    </lineage>
</organism>
<comment type="caution">
    <text evidence="2">The sequence shown here is derived from an EMBL/GenBank/DDBJ whole genome shotgun (WGS) entry which is preliminary data.</text>
</comment>
<reference evidence="2 3" key="1">
    <citation type="submission" date="2018-05" db="EMBL/GenBank/DDBJ databases">
        <title>Genomic Encyclopedia of Type Strains, Phase IV (KMG-IV): sequencing the most valuable type-strain genomes for metagenomic binning, comparative biology and taxonomic classification.</title>
        <authorList>
            <person name="Goeker M."/>
        </authorList>
    </citation>
    <scope>NUCLEOTIDE SEQUENCE [LARGE SCALE GENOMIC DNA]</scope>
    <source>
        <strain evidence="2 3">DSM 6462</strain>
    </source>
</reference>
<dbReference type="AlphaFoldDB" id="A0A2V3TY13"/>
<gene>
    <name evidence="2" type="ORF">C7450_113114</name>
</gene>